<dbReference type="AlphaFoldDB" id="A0A2U0SJM6"/>
<keyword evidence="4" id="KW-1185">Reference proteome</keyword>
<evidence type="ECO:0000313" key="3">
    <source>
        <dbReference type="EMBL" id="PVX31551.1"/>
    </source>
</evidence>
<dbReference type="Pfam" id="PF13439">
    <property type="entry name" value="Glyco_transf_4"/>
    <property type="match status" value="1"/>
</dbReference>
<comment type="caution">
    <text evidence="3">The sequence shown here is derived from an EMBL/GenBank/DDBJ whole genome shotgun (WGS) entry which is preliminary data.</text>
</comment>
<evidence type="ECO:0000259" key="2">
    <source>
        <dbReference type="Pfam" id="PF13439"/>
    </source>
</evidence>
<sequence length="372" mass="41444">MRVAVIHYWLVAMRGGERVLEQILDLYPQADIFTHVYDPERISAKIRAHKVTTTFIGRLPFATRHYQKYLPLMPQALELLDLSAYDLVISCEAGPAKGVITRPDAIHVTYCHSPMRYIWDQYGQYRDAGGPLTRLSMPLLAPGLRRWDMASASRSDAIMANSHFVRKRVAKFWGRAASVVHPPVEASLFSPSTPGDEYLWAGQLVPYKRPDLVVEAFRRNGLPLHIVGDGPMRAQLERAASPNIRFTERLDFDALRHAYAKARALVFTAEEDFGMIPVEVQASGRPVIAYGRGGALETVVEGRTGLFYREQTAAAIDEAVIALENWLPSFDPAEAVAQAGKFSVANFRAGFLASVDAARQRLEQFAPSETMA</sequence>
<evidence type="ECO:0000313" key="4">
    <source>
        <dbReference type="Proteomes" id="UP000245890"/>
    </source>
</evidence>
<dbReference type="InterPro" id="IPR050194">
    <property type="entry name" value="Glycosyltransferase_grp1"/>
</dbReference>
<name>A0A2U0SJM6_9SPHN</name>
<dbReference type="RefSeq" id="WP_116470934.1">
    <property type="nucleotide sequence ID" value="NZ_QENQ01000001.1"/>
</dbReference>
<proteinExistence type="predicted"/>
<evidence type="ECO:0000259" key="1">
    <source>
        <dbReference type="Pfam" id="PF00534"/>
    </source>
</evidence>
<gene>
    <name evidence="3" type="ORF">DD559_14925</name>
</gene>
<dbReference type="Proteomes" id="UP000245890">
    <property type="component" value="Unassembled WGS sequence"/>
</dbReference>
<dbReference type="PANTHER" id="PTHR45947:SF3">
    <property type="entry name" value="SULFOQUINOVOSYL TRANSFERASE SQD2"/>
    <property type="match status" value="1"/>
</dbReference>
<dbReference type="Gene3D" id="3.40.50.2000">
    <property type="entry name" value="Glycogen Phosphorylase B"/>
    <property type="match status" value="2"/>
</dbReference>
<accession>A0A2U0SJM6</accession>
<dbReference type="SUPFAM" id="SSF53756">
    <property type="entry name" value="UDP-Glycosyltransferase/glycogen phosphorylase"/>
    <property type="match status" value="1"/>
</dbReference>
<dbReference type="InterPro" id="IPR028098">
    <property type="entry name" value="Glyco_trans_4-like_N"/>
</dbReference>
<feature type="domain" description="Glycosyl transferase family 1" evidence="1">
    <location>
        <begin position="199"/>
        <end position="324"/>
    </location>
</feature>
<feature type="domain" description="Glycosyltransferase subfamily 4-like N-terminal" evidence="2">
    <location>
        <begin position="14"/>
        <end position="186"/>
    </location>
</feature>
<dbReference type="InterPro" id="IPR001296">
    <property type="entry name" value="Glyco_trans_1"/>
</dbReference>
<keyword evidence="3" id="KW-0808">Transferase</keyword>
<dbReference type="PANTHER" id="PTHR45947">
    <property type="entry name" value="SULFOQUINOVOSYL TRANSFERASE SQD2"/>
    <property type="match status" value="1"/>
</dbReference>
<organism evidence="3 4">
    <name type="scientific">Sphingomonas pokkalii</name>
    <dbReference type="NCBI Taxonomy" id="2175090"/>
    <lineage>
        <taxon>Bacteria</taxon>
        <taxon>Pseudomonadati</taxon>
        <taxon>Pseudomonadota</taxon>
        <taxon>Alphaproteobacteria</taxon>
        <taxon>Sphingomonadales</taxon>
        <taxon>Sphingomonadaceae</taxon>
        <taxon>Sphingomonas</taxon>
    </lineage>
</organism>
<protein>
    <submittedName>
        <fullName evidence="3">Glycosyl transferase</fullName>
    </submittedName>
</protein>
<dbReference type="OrthoDB" id="9801573at2"/>
<dbReference type="GO" id="GO:0016757">
    <property type="term" value="F:glycosyltransferase activity"/>
    <property type="evidence" value="ECO:0007669"/>
    <property type="project" value="InterPro"/>
</dbReference>
<dbReference type="EMBL" id="QENQ01000001">
    <property type="protein sequence ID" value="PVX31551.1"/>
    <property type="molecule type" value="Genomic_DNA"/>
</dbReference>
<dbReference type="Pfam" id="PF00534">
    <property type="entry name" value="Glycos_transf_1"/>
    <property type="match status" value="1"/>
</dbReference>
<reference evidence="3 4" key="1">
    <citation type="submission" date="2018-05" db="EMBL/GenBank/DDBJ databases">
        <title>Description of Sphingomonas pokkalii sp nov, isolated from the rhizosphere of saline tolerant pokkali rice and its draft genome analysis.</title>
        <authorList>
            <person name="Menon R."/>
            <person name="Kumari S."/>
            <person name="Rameshkumar N."/>
        </authorList>
    </citation>
    <scope>NUCLEOTIDE SEQUENCE [LARGE SCALE GENOMIC DNA]</scope>
    <source>
        <strain evidence="3 4">L3B27</strain>
    </source>
</reference>